<gene>
    <name evidence="2" type="ORF">SAMEA1410922_00306</name>
</gene>
<protein>
    <submittedName>
        <fullName evidence="2">Transposase IS200</fullName>
    </submittedName>
</protein>
<dbReference type="InterPro" id="IPR036515">
    <property type="entry name" value="Transposase_17_sf"/>
</dbReference>
<dbReference type="Pfam" id="PF01797">
    <property type="entry name" value="Y1_Tnp"/>
    <property type="match status" value="1"/>
</dbReference>
<evidence type="ECO:0000313" key="3">
    <source>
        <dbReference type="Proteomes" id="UP000308167"/>
    </source>
</evidence>
<dbReference type="SMART" id="SM01321">
    <property type="entry name" value="Y1_Tnp"/>
    <property type="match status" value="1"/>
</dbReference>
<dbReference type="PANTHER" id="PTHR33360">
    <property type="entry name" value="TRANSPOSASE FOR INSERTION SEQUENCE ELEMENT IS200"/>
    <property type="match status" value="1"/>
</dbReference>
<dbReference type="Proteomes" id="UP000308167">
    <property type="component" value="Unassembled WGS sequence"/>
</dbReference>
<dbReference type="EMBL" id="CABFKI010000002">
    <property type="protein sequence ID" value="VTU06311.1"/>
    <property type="molecule type" value="Genomic_DNA"/>
</dbReference>
<name>A0ABY6TIJ7_9PAST</name>
<dbReference type="InterPro" id="IPR002686">
    <property type="entry name" value="Transposase_17"/>
</dbReference>
<proteinExistence type="predicted"/>
<dbReference type="SUPFAM" id="SSF143422">
    <property type="entry name" value="Transposase IS200-like"/>
    <property type="match status" value="1"/>
</dbReference>
<organism evidence="2 3">
    <name type="scientific">Actinobacillus porcinus</name>
    <dbReference type="NCBI Taxonomy" id="51048"/>
    <lineage>
        <taxon>Bacteria</taxon>
        <taxon>Pseudomonadati</taxon>
        <taxon>Pseudomonadota</taxon>
        <taxon>Gammaproteobacteria</taxon>
        <taxon>Pasteurellales</taxon>
        <taxon>Pasteurellaceae</taxon>
        <taxon>Actinobacillus</taxon>
    </lineage>
</organism>
<evidence type="ECO:0000313" key="2">
    <source>
        <dbReference type="EMBL" id="VTU06311.1"/>
    </source>
</evidence>
<keyword evidence="3" id="KW-1185">Reference proteome</keyword>
<dbReference type="Gene3D" id="3.30.70.1290">
    <property type="entry name" value="Transposase IS200-like"/>
    <property type="match status" value="1"/>
</dbReference>
<sequence>MQDWRYILSYTKAIYHIIFRTKFGDPTICEENEKQLYNYIWGIIKELKCDLYQINGMPDHLHLLVDLHPMISIGEFVQKIKISSHNWIDQNKTLFPDFYAWSIGYCALTYSELEKEKIKNYIKKQKEHHKSQNFMDETKFLLTSAGIEINEKYFERDI</sequence>
<reference evidence="2 3" key="1">
    <citation type="submission" date="2019-05" db="EMBL/GenBank/DDBJ databases">
        <authorList>
            <consortium name="Pathogen Informatics"/>
        </authorList>
    </citation>
    <scope>NUCLEOTIDE SEQUENCE [LARGE SCALE GENOMIC DNA]</scope>
    <source>
        <strain evidence="2 3">NM319</strain>
    </source>
</reference>
<evidence type="ECO:0000259" key="1">
    <source>
        <dbReference type="SMART" id="SM01321"/>
    </source>
</evidence>
<feature type="domain" description="Transposase IS200-like" evidence="1">
    <location>
        <begin position="10"/>
        <end position="125"/>
    </location>
</feature>
<dbReference type="NCBIfam" id="NF033573">
    <property type="entry name" value="transpos_IS200"/>
    <property type="match status" value="1"/>
</dbReference>
<accession>A0ABY6TIJ7</accession>
<comment type="caution">
    <text evidence="2">The sequence shown here is derived from an EMBL/GenBank/DDBJ whole genome shotgun (WGS) entry which is preliminary data.</text>
</comment>
<dbReference type="PANTHER" id="PTHR33360:SF2">
    <property type="entry name" value="TRANSPOSASE FOR INSERTION SEQUENCE ELEMENT IS200"/>
    <property type="match status" value="1"/>
</dbReference>